<feature type="compositionally biased region" description="Low complexity" evidence="3">
    <location>
        <begin position="11"/>
        <end position="20"/>
    </location>
</feature>
<gene>
    <name evidence="6" type="ORF">I2456_18960</name>
    <name evidence="5" type="ORF">MKUB_49820</name>
</gene>
<evidence type="ECO:0000313" key="8">
    <source>
        <dbReference type="Proteomes" id="UP000663583"/>
    </source>
</evidence>
<keyword evidence="4" id="KW-1133">Transmembrane helix</keyword>
<evidence type="ECO:0000313" key="7">
    <source>
        <dbReference type="Proteomes" id="UP000465306"/>
    </source>
</evidence>
<feature type="region of interest" description="Disordered" evidence="3">
    <location>
        <begin position="1"/>
        <end position="43"/>
    </location>
</feature>
<evidence type="ECO:0000313" key="6">
    <source>
        <dbReference type="EMBL" id="QPI36546.1"/>
    </source>
</evidence>
<dbReference type="EMBL" id="BLKU01000005">
    <property type="protein sequence ID" value="GFG67492.1"/>
    <property type="molecule type" value="Genomic_DNA"/>
</dbReference>
<feature type="compositionally biased region" description="Basic and acidic residues" evidence="3">
    <location>
        <begin position="1"/>
        <end position="10"/>
    </location>
</feature>
<dbReference type="AlphaFoldDB" id="A0AAX1J568"/>
<dbReference type="EMBL" id="CP065047">
    <property type="protein sequence ID" value="QPI36546.1"/>
    <property type="molecule type" value="Genomic_DNA"/>
</dbReference>
<dbReference type="Proteomes" id="UP000663583">
    <property type="component" value="Chromosome"/>
</dbReference>
<reference evidence="5 7" key="1">
    <citation type="journal article" date="2019" name="Emerg. Microbes Infect.">
        <title>Comprehensive subspecies identification of 175 nontuberculous mycobacteria species based on 7547 genomic profiles.</title>
        <authorList>
            <person name="Matsumoto Y."/>
            <person name="Kinjo T."/>
            <person name="Motooka D."/>
            <person name="Nabeya D."/>
            <person name="Jung N."/>
            <person name="Uechi K."/>
            <person name="Horii T."/>
            <person name="Iida T."/>
            <person name="Fujita J."/>
            <person name="Nakamura S."/>
        </authorList>
    </citation>
    <scope>NUCLEOTIDE SEQUENCE [LARGE SCALE GENOMIC DNA]</scope>
    <source>
        <strain evidence="5 7">JCM 13573</strain>
    </source>
</reference>
<feature type="transmembrane region" description="Helical" evidence="4">
    <location>
        <begin position="87"/>
        <end position="107"/>
    </location>
</feature>
<evidence type="ECO:0008006" key="9">
    <source>
        <dbReference type="Google" id="ProtNLM"/>
    </source>
</evidence>
<reference evidence="5" key="2">
    <citation type="submission" date="2020-02" db="EMBL/GenBank/DDBJ databases">
        <authorList>
            <person name="Matsumoto Y."/>
            <person name="Kinjo T."/>
            <person name="Motooka D."/>
            <person name="Nabeya D."/>
            <person name="Jung N."/>
            <person name="Uechi K."/>
            <person name="Horii T."/>
            <person name="Iida T."/>
            <person name="Fujita J."/>
            <person name="Nakamura S."/>
        </authorList>
    </citation>
    <scope>NUCLEOTIDE SEQUENCE</scope>
    <source>
        <strain evidence="5">JCM 13573</strain>
    </source>
</reference>
<organism evidence="6 8">
    <name type="scientific">Mycobacterium kubicae</name>
    <dbReference type="NCBI Taxonomy" id="120959"/>
    <lineage>
        <taxon>Bacteria</taxon>
        <taxon>Bacillati</taxon>
        <taxon>Actinomycetota</taxon>
        <taxon>Actinomycetes</taxon>
        <taxon>Mycobacteriales</taxon>
        <taxon>Mycobacteriaceae</taxon>
        <taxon>Mycobacterium</taxon>
        <taxon>Mycobacterium simiae complex</taxon>
    </lineage>
</organism>
<dbReference type="RefSeq" id="WP_085074803.1">
    <property type="nucleotide sequence ID" value="NZ_BLKU01000005.1"/>
</dbReference>
<dbReference type="PANTHER" id="PTHR37042:SF4">
    <property type="entry name" value="OUTER MEMBRANE PROTEIN RV1973"/>
    <property type="match status" value="1"/>
</dbReference>
<name>A0AAX1J568_9MYCO</name>
<accession>A0AAX1J568</accession>
<comment type="subcellular location">
    <subcellularLocation>
        <location evidence="1">Membrane</location>
    </subcellularLocation>
</comment>
<dbReference type="PANTHER" id="PTHR37042">
    <property type="entry name" value="OUTER MEMBRANE PROTEIN RV1973"/>
    <property type="match status" value="1"/>
</dbReference>
<sequence length="242" mass="26241">MSDDARRFDTAETADTPETAGIDPLTGVKVSHPPVEEAGADADDQTVVFYSDADFADDVEEDPDSAAEPARNWRRDLWRKKINVRPIPLILVVLLLISSGVAAWLYVSQYRPAKQTDPDVERAAVTAASDGTVALLSYSPDSLDKDFANAKSHLAGDFLSYYEQFTQQTVAPAAKQKSLKTSAHVMRAAVSELRANSAVVLLFVDQSTTSKDNPEPSVAASSVLVDLSLIDGKWLITKFTPL</sequence>
<dbReference type="GO" id="GO:0016020">
    <property type="term" value="C:membrane"/>
    <property type="evidence" value="ECO:0007669"/>
    <property type="project" value="UniProtKB-SubCell"/>
</dbReference>
<keyword evidence="2 4" id="KW-0472">Membrane</keyword>
<evidence type="ECO:0000256" key="1">
    <source>
        <dbReference type="ARBA" id="ARBA00004370"/>
    </source>
</evidence>
<keyword evidence="4" id="KW-0812">Transmembrane</keyword>
<evidence type="ECO:0000256" key="3">
    <source>
        <dbReference type="SAM" id="MobiDB-lite"/>
    </source>
</evidence>
<proteinExistence type="predicted"/>
<evidence type="ECO:0000256" key="2">
    <source>
        <dbReference type="ARBA" id="ARBA00023136"/>
    </source>
</evidence>
<keyword evidence="7" id="KW-1185">Reference proteome</keyword>
<evidence type="ECO:0000256" key="4">
    <source>
        <dbReference type="SAM" id="Phobius"/>
    </source>
</evidence>
<dbReference type="KEGG" id="mku:I2456_18960"/>
<reference evidence="6" key="3">
    <citation type="submission" date="2020-11" db="EMBL/GenBank/DDBJ databases">
        <title>Intraspecies plasmid and genomic variation of Mycobacterium kubicae revealed by the complete genome sequences of two clinical isolates.</title>
        <authorList>
            <person name="Hendrix J.R."/>
            <person name="Epperson L.E."/>
            <person name="Honda J.R."/>
            <person name="Strong M."/>
        </authorList>
    </citation>
    <scope>NUCLEOTIDE SEQUENCE</scope>
    <source>
        <strain evidence="6">JCM 13573</strain>
    </source>
</reference>
<protein>
    <recommendedName>
        <fullName evidence="9">Twin-arginine translocation pathway signal</fullName>
    </recommendedName>
</protein>
<evidence type="ECO:0000313" key="5">
    <source>
        <dbReference type="EMBL" id="GFG67492.1"/>
    </source>
</evidence>
<dbReference type="Proteomes" id="UP000465306">
    <property type="component" value="Unassembled WGS sequence"/>
</dbReference>